<keyword evidence="2" id="KW-1185">Reference proteome</keyword>
<proteinExistence type="predicted"/>
<keyword evidence="1" id="KW-0378">Hydrolase</keyword>
<dbReference type="RefSeq" id="WP_010042600.1">
    <property type="nucleotide sequence ID" value="NZ_LT962942.1"/>
</dbReference>
<dbReference type="EMBL" id="LT963352">
    <property type="protein sequence ID" value="SOR76614.1"/>
    <property type="molecule type" value="Genomic_DNA"/>
</dbReference>
<dbReference type="GO" id="GO:0004386">
    <property type="term" value="F:helicase activity"/>
    <property type="evidence" value="ECO:0007669"/>
    <property type="project" value="UniProtKB-KW"/>
</dbReference>
<dbReference type="Proteomes" id="UP000235464">
    <property type="component" value="Chromosome I"/>
</dbReference>
<keyword evidence="1" id="KW-0547">Nucleotide-binding</keyword>
<organism evidence="1 2">
    <name type="scientific">Streptomyces chartreusis NRRL 3882</name>
    <dbReference type="NCBI Taxonomy" id="1079985"/>
    <lineage>
        <taxon>Bacteria</taxon>
        <taxon>Bacillati</taxon>
        <taxon>Actinomycetota</taxon>
        <taxon>Actinomycetes</taxon>
        <taxon>Kitasatosporales</taxon>
        <taxon>Streptomycetaceae</taxon>
        <taxon>Streptomyces</taxon>
    </lineage>
</organism>
<dbReference type="SUPFAM" id="SSF52540">
    <property type="entry name" value="P-loop containing nucleoside triphosphate hydrolases"/>
    <property type="match status" value="1"/>
</dbReference>
<dbReference type="InterPro" id="IPR027417">
    <property type="entry name" value="P-loop_NTPase"/>
</dbReference>
<protein>
    <submittedName>
        <fullName evidence="1">Putative helicase</fullName>
    </submittedName>
</protein>
<name>A0A2N9AZW4_STRCX</name>
<dbReference type="Gene3D" id="3.40.50.1820">
    <property type="entry name" value="alpha/beta hydrolase"/>
    <property type="match status" value="1"/>
</dbReference>
<keyword evidence="1" id="KW-0347">Helicase</keyword>
<gene>
    <name evidence="1" type="ORF">SCNRRL3882_0097</name>
</gene>
<dbReference type="SUPFAM" id="SSF53474">
    <property type="entry name" value="alpha/beta-Hydrolases"/>
    <property type="match status" value="1"/>
</dbReference>
<dbReference type="Gene3D" id="3.40.50.300">
    <property type="entry name" value="P-loop containing nucleotide triphosphate hydrolases"/>
    <property type="match status" value="1"/>
</dbReference>
<reference evidence="2" key="1">
    <citation type="submission" date="2017-11" db="EMBL/GenBank/DDBJ databases">
        <authorList>
            <person name="Wibberg D."/>
        </authorList>
    </citation>
    <scope>NUCLEOTIDE SEQUENCE [LARGE SCALE GENOMIC DNA]</scope>
</reference>
<dbReference type="InterPro" id="IPR029058">
    <property type="entry name" value="AB_hydrolase_fold"/>
</dbReference>
<keyword evidence="1" id="KW-0067">ATP-binding</keyword>
<evidence type="ECO:0000313" key="2">
    <source>
        <dbReference type="Proteomes" id="UP000235464"/>
    </source>
</evidence>
<sequence length="654" mass="70755">MQLALWHGQGPVTIYATYASLGVLAEAFEGAYGQQLAPMDLVCVDEAHRTSGSMGKAWAAVHDQEVIPAARRLYLTATPRIWEERPNREVAEGVRDPLPREMAASMDHEEIFGPVLYKLSLASAVSRGLLARYQIIVLELQDPVVTPERLKGEDGRSEEVRGQRLGALQAALLHTMAQHGLSTCIAALLHPVQPGALHTRLQRLLHDVGFAGIASSLRLSRKLITWRGCICTVSFSGSQVLGWGSRGTRMPLVFVHGVANRIDGPHVEETRVRKALFEQYVTAGWSRADGGPAEILQPYWGGDGASLAWGGASVPNSARVAERFGEGVGDGPLSDLVAQVVPDDARIRERLVTTARTSMGDALDLLWTAALLASPDSAKELAAASALTPSVVEAAPTWLAEVDDDEEFTVRLCQALEDIERGQEAGPGRESFGAGRVRAALQEGVVRIRETLADRTTSPVADRLRAELAPRITEFLGDVLTYYRRRPATGAGAGIGGKIADVLREANAQRGPRDPFVLVAHSMGGNIVYDLLSGPLAAEDFTVDLLVTAGSQVAFFEELSLFSPHPPDIPGTAGLKLPRPPAVRRWLNVYDMNDLLSFRAEPVFEGVEDHSFRSGRLRAHSAYFLAPSFYARLGERLGPLRSGPHALAAEDGWR</sequence>
<dbReference type="AlphaFoldDB" id="A0A2N9AZW4"/>
<accession>A0A2N9AZW4</accession>
<evidence type="ECO:0000313" key="1">
    <source>
        <dbReference type="EMBL" id="SOR76614.1"/>
    </source>
</evidence>